<protein>
    <submittedName>
        <fullName evidence="1">Uncharacterized protein</fullName>
    </submittedName>
</protein>
<dbReference type="PANTHER" id="PTHR10676">
    <property type="entry name" value="DYNEIN HEAVY CHAIN FAMILY PROTEIN"/>
    <property type="match status" value="1"/>
</dbReference>
<dbReference type="GO" id="GO:0097729">
    <property type="term" value="C:9+2 motile cilium"/>
    <property type="evidence" value="ECO:0007669"/>
    <property type="project" value="TreeGrafter"/>
</dbReference>
<dbReference type="GO" id="GO:0051959">
    <property type="term" value="F:dynein light intermediate chain binding"/>
    <property type="evidence" value="ECO:0007669"/>
    <property type="project" value="InterPro"/>
</dbReference>
<name>A0AAV5U2X2_9BILA</name>
<dbReference type="GO" id="GO:0060294">
    <property type="term" value="P:cilium movement involved in cell motility"/>
    <property type="evidence" value="ECO:0007669"/>
    <property type="project" value="TreeGrafter"/>
</dbReference>
<comment type="caution">
    <text evidence="1">The sequence shown here is derived from an EMBL/GenBank/DDBJ whole genome shotgun (WGS) entry which is preliminary data.</text>
</comment>
<feature type="non-terminal residue" evidence="1">
    <location>
        <position position="1"/>
    </location>
</feature>
<dbReference type="AlphaFoldDB" id="A0AAV5U2X2"/>
<dbReference type="InterPro" id="IPR026983">
    <property type="entry name" value="DHC"/>
</dbReference>
<evidence type="ECO:0000313" key="1">
    <source>
        <dbReference type="EMBL" id="GMT01196.1"/>
    </source>
</evidence>
<dbReference type="GO" id="GO:0060271">
    <property type="term" value="P:cilium assembly"/>
    <property type="evidence" value="ECO:0007669"/>
    <property type="project" value="TreeGrafter"/>
</dbReference>
<dbReference type="GO" id="GO:0005930">
    <property type="term" value="C:axoneme"/>
    <property type="evidence" value="ECO:0007669"/>
    <property type="project" value="TreeGrafter"/>
</dbReference>
<dbReference type="PANTHER" id="PTHR10676:SF352">
    <property type="entry name" value="CYTOPLASMIC DYNEIN 2 HEAVY CHAIN 1"/>
    <property type="match status" value="1"/>
</dbReference>
<dbReference type="GO" id="GO:0035721">
    <property type="term" value="P:intraciliary retrograde transport"/>
    <property type="evidence" value="ECO:0007669"/>
    <property type="project" value="TreeGrafter"/>
</dbReference>
<dbReference type="GO" id="GO:0008569">
    <property type="term" value="F:minus-end-directed microtubule motor activity"/>
    <property type="evidence" value="ECO:0007669"/>
    <property type="project" value="TreeGrafter"/>
</dbReference>
<dbReference type="GO" id="GO:0005868">
    <property type="term" value="C:cytoplasmic dynein complex"/>
    <property type="evidence" value="ECO:0007669"/>
    <property type="project" value="TreeGrafter"/>
</dbReference>
<accession>A0AAV5U2X2</accession>
<keyword evidence="2" id="KW-1185">Reference proteome</keyword>
<proteinExistence type="predicted"/>
<dbReference type="EMBL" id="BTSX01000005">
    <property type="protein sequence ID" value="GMT01196.1"/>
    <property type="molecule type" value="Genomic_DNA"/>
</dbReference>
<organism evidence="1 2">
    <name type="scientific">Pristionchus entomophagus</name>
    <dbReference type="NCBI Taxonomy" id="358040"/>
    <lineage>
        <taxon>Eukaryota</taxon>
        <taxon>Metazoa</taxon>
        <taxon>Ecdysozoa</taxon>
        <taxon>Nematoda</taxon>
        <taxon>Chromadorea</taxon>
        <taxon>Rhabditida</taxon>
        <taxon>Rhabditina</taxon>
        <taxon>Diplogasteromorpha</taxon>
        <taxon>Diplogasteroidea</taxon>
        <taxon>Neodiplogasteridae</taxon>
        <taxon>Pristionchus</taxon>
    </lineage>
</organism>
<reference evidence="1" key="1">
    <citation type="submission" date="2023-10" db="EMBL/GenBank/DDBJ databases">
        <title>Genome assembly of Pristionchus species.</title>
        <authorList>
            <person name="Yoshida K."/>
            <person name="Sommer R.J."/>
        </authorList>
    </citation>
    <scope>NUCLEOTIDE SEQUENCE</scope>
    <source>
        <strain evidence="1">RS0144</strain>
    </source>
</reference>
<gene>
    <name evidence="1" type="ORF">PENTCL1PPCAC_23370</name>
</gene>
<sequence length="204" mass="24224">ARLNEQQNLLRAVSGSGVEHMEMVGKQWDQFDVMLDSHQDMIKAEVENLRQNVGTRVKAVNDESEKLLARWNQFKPKSDALQGDRITMQKAIEFIREKRQQFDELKAHSDEIRKECEQFDVAAPQFTFLDEMETDLVDLENNWMLYEMFTTEMDDLSKEDWIVFRSKTYLFDEFLNKWTEKMKTGQQTHMSVRLMKDVESLQVI</sequence>
<evidence type="ECO:0000313" key="2">
    <source>
        <dbReference type="Proteomes" id="UP001432027"/>
    </source>
</evidence>
<dbReference type="GO" id="GO:0045505">
    <property type="term" value="F:dynein intermediate chain binding"/>
    <property type="evidence" value="ECO:0007669"/>
    <property type="project" value="InterPro"/>
</dbReference>
<feature type="non-terminal residue" evidence="1">
    <location>
        <position position="204"/>
    </location>
</feature>
<dbReference type="Proteomes" id="UP001432027">
    <property type="component" value="Unassembled WGS sequence"/>
</dbReference>